<organism evidence="3">
    <name type="scientific">marine sediment metagenome</name>
    <dbReference type="NCBI Taxonomy" id="412755"/>
    <lineage>
        <taxon>unclassified sequences</taxon>
        <taxon>metagenomes</taxon>
        <taxon>ecological metagenomes</taxon>
    </lineage>
</organism>
<protein>
    <recommendedName>
        <fullName evidence="2">Peptide chain release factor domain-containing protein</fullName>
    </recommendedName>
</protein>
<evidence type="ECO:0000259" key="2">
    <source>
        <dbReference type="SMART" id="SM00937"/>
    </source>
</evidence>
<dbReference type="PANTHER" id="PTHR43804:SF7">
    <property type="entry name" value="LD18447P"/>
    <property type="match status" value="1"/>
</dbReference>
<evidence type="ECO:0000313" key="3">
    <source>
        <dbReference type="EMBL" id="KKK89944.1"/>
    </source>
</evidence>
<feature type="non-terminal residue" evidence="3">
    <location>
        <position position="165"/>
    </location>
</feature>
<dbReference type="PANTHER" id="PTHR43804">
    <property type="entry name" value="LD18447P"/>
    <property type="match status" value="1"/>
</dbReference>
<dbReference type="InterPro" id="IPR050057">
    <property type="entry name" value="Prokaryotic/Mito_RF"/>
</dbReference>
<dbReference type="InterPro" id="IPR045853">
    <property type="entry name" value="Pep_chain_release_fac_I_sf"/>
</dbReference>
<dbReference type="Gene3D" id="3.30.70.1660">
    <property type="match status" value="1"/>
</dbReference>
<proteinExistence type="predicted"/>
<dbReference type="GO" id="GO:0006415">
    <property type="term" value="P:translational termination"/>
    <property type="evidence" value="ECO:0007669"/>
    <property type="project" value="InterPro"/>
</dbReference>
<reference evidence="3" key="1">
    <citation type="journal article" date="2015" name="Nature">
        <title>Complex archaea that bridge the gap between prokaryotes and eukaryotes.</title>
        <authorList>
            <person name="Spang A."/>
            <person name="Saw J.H."/>
            <person name="Jorgensen S.L."/>
            <person name="Zaremba-Niedzwiedzka K."/>
            <person name="Martijn J."/>
            <person name="Lind A.E."/>
            <person name="van Eijk R."/>
            <person name="Schleper C."/>
            <person name="Guy L."/>
            <person name="Ettema T.J."/>
        </authorList>
    </citation>
    <scope>NUCLEOTIDE SEQUENCE</scope>
</reference>
<feature type="domain" description="Peptide chain release factor" evidence="2">
    <location>
        <begin position="71"/>
        <end position="165"/>
    </location>
</feature>
<dbReference type="InterPro" id="IPR005139">
    <property type="entry name" value="PCRF"/>
</dbReference>
<dbReference type="Pfam" id="PF03462">
    <property type="entry name" value="PCRF"/>
    <property type="match status" value="1"/>
</dbReference>
<evidence type="ECO:0000256" key="1">
    <source>
        <dbReference type="ARBA" id="ARBA00022481"/>
    </source>
</evidence>
<sequence length="165" mass="18734">MVGFGKGDLMFERLDALVKRCEELDKLLASPNVLGQPALLKKYSKERAELAEIVALYQDYREVEQAILENKQLINADDEILRELAREELAELAPKKESSEKQLKILLLPKDPNDDKNIFLEIRAGTGGDEAALFSADLFRMYSRYAERHRFRVEIMSQSESASGG</sequence>
<name>A0A0F9BH69_9ZZZZ</name>
<dbReference type="AlphaFoldDB" id="A0A0F9BH69"/>
<dbReference type="SUPFAM" id="SSF75620">
    <property type="entry name" value="Release factor"/>
    <property type="match status" value="1"/>
</dbReference>
<dbReference type="EMBL" id="LAZR01049312">
    <property type="protein sequence ID" value="KKK89944.1"/>
    <property type="molecule type" value="Genomic_DNA"/>
</dbReference>
<dbReference type="SMART" id="SM00937">
    <property type="entry name" value="PCRF"/>
    <property type="match status" value="1"/>
</dbReference>
<dbReference type="Gene3D" id="6.10.140.1950">
    <property type="match status" value="1"/>
</dbReference>
<keyword evidence="1" id="KW-0488">Methylation</keyword>
<comment type="caution">
    <text evidence="3">The sequence shown here is derived from an EMBL/GenBank/DDBJ whole genome shotgun (WGS) entry which is preliminary data.</text>
</comment>
<gene>
    <name evidence="3" type="ORF">LCGC14_2728060</name>
</gene>
<accession>A0A0F9BH69</accession>